<feature type="compositionally biased region" description="Basic and acidic residues" evidence="1">
    <location>
        <begin position="55"/>
        <end position="66"/>
    </location>
</feature>
<dbReference type="OrthoDB" id="696856at2759"/>
<evidence type="ECO:0000313" key="2">
    <source>
        <dbReference type="EMBL" id="KAJ8426023.1"/>
    </source>
</evidence>
<protein>
    <submittedName>
        <fullName evidence="2">Uncharacterized protein</fullName>
    </submittedName>
</protein>
<sequence>MKKIKQGTKSRPKKMQVRLKKCVKAQLEKKEDVQKSPKPPIKSRLPSVMKHKKEQKSLKKKEDVRKSAIVPVKGPKSMQSVPKPAEGDTKSKKIFQTRMSPSGFDPCSVTLYISPDKRIGMTPMDVHLTLALPIGGRKVEEFYGKKPKDAQYNEVLDS</sequence>
<dbReference type="EMBL" id="JAKOGI010001362">
    <property type="protein sequence ID" value="KAJ8426023.1"/>
    <property type="molecule type" value="Genomic_DNA"/>
</dbReference>
<accession>A0A9Q1GWY3</accession>
<gene>
    <name evidence="2" type="ORF">Cgig2_015845</name>
</gene>
<feature type="region of interest" description="Disordered" evidence="1">
    <location>
        <begin position="25"/>
        <end position="91"/>
    </location>
</feature>
<name>A0A9Q1GWY3_9CARY</name>
<comment type="caution">
    <text evidence="2">The sequence shown here is derived from an EMBL/GenBank/DDBJ whole genome shotgun (WGS) entry which is preliminary data.</text>
</comment>
<evidence type="ECO:0000313" key="3">
    <source>
        <dbReference type="Proteomes" id="UP001153076"/>
    </source>
</evidence>
<keyword evidence="3" id="KW-1185">Reference proteome</keyword>
<organism evidence="2 3">
    <name type="scientific">Carnegiea gigantea</name>
    <dbReference type="NCBI Taxonomy" id="171969"/>
    <lineage>
        <taxon>Eukaryota</taxon>
        <taxon>Viridiplantae</taxon>
        <taxon>Streptophyta</taxon>
        <taxon>Embryophyta</taxon>
        <taxon>Tracheophyta</taxon>
        <taxon>Spermatophyta</taxon>
        <taxon>Magnoliopsida</taxon>
        <taxon>eudicotyledons</taxon>
        <taxon>Gunneridae</taxon>
        <taxon>Pentapetalae</taxon>
        <taxon>Caryophyllales</taxon>
        <taxon>Cactineae</taxon>
        <taxon>Cactaceae</taxon>
        <taxon>Cactoideae</taxon>
        <taxon>Echinocereeae</taxon>
        <taxon>Carnegiea</taxon>
    </lineage>
</organism>
<evidence type="ECO:0000256" key="1">
    <source>
        <dbReference type="SAM" id="MobiDB-lite"/>
    </source>
</evidence>
<proteinExistence type="predicted"/>
<reference evidence="2" key="1">
    <citation type="submission" date="2022-04" db="EMBL/GenBank/DDBJ databases">
        <title>Carnegiea gigantea Genome sequencing and assembly v2.</title>
        <authorList>
            <person name="Copetti D."/>
            <person name="Sanderson M.J."/>
            <person name="Burquez A."/>
            <person name="Wojciechowski M.F."/>
        </authorList>
    </citation>
    <scope>NUCLEOTIDE SEQUENCE</scope>
    <source>
        <strain evidence="2">SGP5-SGP5p</strain>
        <tissue evidence="2">Aerial part</tissue>
    </source>
</reference>
<dbReference type="Proteomes" id="UP001153076">
    <property type="component" value="Unassembled WGS sequence"/>
</dbReference>
<dbReference type="AlphaFoldDB" id="A0A9Q1GWY3"/>
<feature type="region of interest" description="Disordered" evidence="1">
    <location>
        <begin position="1"/>
        <end position="20"/>
    </location>
</feature>
<feature type="compositionally biased region" description="Basic and acidic residues" evidence="1">
    <location>
        <begin position="26"/>
        <end position="35"/>
    </location>
</feature>